<dbReference type="Pfam" id="PF01345">
    <property type="entry name" value="DUF11"/>
    <property type="match status" value="3"/>
</dbReference>
<feature type="domain" description="DUF11" evidence="2">
    <location>
        <begin position="641"/>
        <end position="737"/>
    </location>
</feature>
<keyword evidence="1" id="KW-0732">Signal</keyword>
<organism evidence="3 4">
    <name type="scientific">Aurantiacibacter sediminis</name>
    <dbReference type="NCBI Taxonomy" id="2793064"/>
    <lineage>
        <taxon>Bacteria</taxon>
        <taxon>Pseudomonadati</taxon>
        <taxon>Pseudomonadota</taxon>
        <taxon>Alphaproteobacteria</taxon>
        <taxon>Sphingomonadales</taxon>
        <taxon>Erythrobacteraceae</taxon>
        <taxon>Aurantiacibacter</taxon>
    </lineage>
</organism>
<dbReference type="Gene3D" id="2.60.40.1170">
    <property type="entry name" value="Mu homology domain, subdomain B"/>
    <property type="match status" value="2"/>
</dbReference>
<evidence type="ECO:0000259" key="2">
    <source>
        <dbReference type="Pfam" id="PF01345"/>
    </source>
</evidence>
<evidence type="ECO:0000256" key="1">
    <source>
        <dbReference type="SAM" id="SignalP"/>
    </source>
</evidence>
<dbReference type="EMBL" id="JAEANY010000001">
    <property type="protein sequence ID" value="MBH5321949.1"/>
    <property type="molecule type" value="Genomic_DNA"/>
</dbReference>
<accession>A0ABS0N1W9</accession>
<dbReference type="InterPro" id="IPR047589">
    <property type="entry name" value="DUF11_rpt"/>
</dbReference>
<sequence length="738" mass="72530">MMTQTQDFRVAPHIAAIPRLPMGRMLTSAIPFIAVAIPGAAYAQDVENTATVAAPPGATDTDTSNNSATDTDTLLAVVVAENDDFTGTPILSTGGATSTVFVNDTLNGAAFADSAVDVTIVDDDGLTGVTIGTDGTITIPAGTPPGTYNVEYELCEAGTTNCDTAIATILVGGVADLQTIKVLGSGTTEPAVGDTVTFSITVTNNGGDTATNVTLTDALPAGLTATANNGGVAGTGSSTGGSYNATNGVWTIGTLLDGETATLTLEGTVDAGQEGNTITNVTTAATGDQNDPEAGGDDLDESVTVINTIIANNDDFSGTPILSTGGDTASVFSDDTLNGAAFADTAVIPTIIDEDGLTGITINADGTLSVPASSTPGTYDVVYQICEAADTDNCDTAIATIVVGGVANLQTVKVLASGTAEPGVGDTVTFEITVTNNGGDTATNVSLTDVLPAGLTATANNGGITATGSASGGTYAAGTGVWSVGTLLNGESATLTLEGTVNVGQEGNTITNVTTAAAGDQSDPSTVGDDLTEAVTVINSIIANNNDFSGTSIPSTGGSTASVFPNDTLNGATFADTAVIPTIVNDDGLTGVTINADGTLTVPSGATPGTYSVEYQICETADPDNCDTAIATVVVGAVVNLSIAKTNNVTEVRSGDTVTYVLTVANAGPDAAVGALVTDTPGPGLSCPANGTITFGGTAPAGAPAGTPEVGDLQGAGITLGTIGANQNVTITYSCSVN</sequence>
<reference evidence="3 4" key="1">
    <citation type="submission" date="2020-11" db="EMBL/GenBank/DDBJ databases">
        <title>Erythrobacter sediminis sp. nov., a marine bacterium from a tidal flat of Garorim Bay.</title>
        <authorList>
            <person name="Kim D."/>
            <person name="Yoo Y."/>
            <person name="Kim J.-J."/>
        </authorList>
    </citation>
    <scope>NUCLEOTIDE SEQUENCE [LARGE SCALE GENOMIC DNA]</scope>
    <source>
        <strain evidence="3 4">JGD-13</strain>
    </source>
</reference>
<keyword evidence="4" id="KW-1185">Reference proteome</keyword>
<evidence type="ECO:0000313" key="4">
    <source>
        <dbReference type="Proteomes" id="UP000602442"/>
    </source>
</evidence>
<proteinExistence type="predicted"/>
<dbReference type="RefSeq" id="WP_197920586.1">
    <property type="nucleotide sequence ID" value="NZ_CAWPTA010000006.1"/>
</dbReference>
<feature type="chain" id="PRO_5045991016" evidence="1">
    <location>
        <begin position="44"/>
        <end position="738"/>
    </location>
</feature>
<name>A0ABS0N1W9_9SPHN</name>
<comment type="caution">
    <text evidence="3">The sequence shown here is derived from an EMBL/GenBank/DDBJ whole genome shotgun (WGS) entry which is preliminary data.</text>
</comment>
<dbReference type="PANTHER" id="PTHR34819">
    <property type="entry name" value="LARGE CYSTEINE-RICH PERIPLASMIC PROTEIN OMCB"/>
    <property type="match status" value="1"/>
</dbReference>
<dbReference type="PANTHER" id="PTHR34819:SF3">
    <property type="entry name" value="CELL SURFACE PROTEIN"/>
    <property type="match status" value="1"/>
</dbReference>
<evidence type="ECO:0000313" key="3">
    <source>
        <dbReference type="EMBL" id="MBH5321949.1"/>
    </source>
</evidence>
<feature type="signal peptide" evidence="1">
    <location>
        <begin position="1"/>
        <end position="43"/>
    </location>
</feature>
<protein>
    <submittedName>
        <fullName evidence="3">DUF11 domain-containing protein</fullName>
    </submittedName>
</protein>
<dbReference type="Proteomes" id="UP000602442">
    <property type="component" value="Unassembled WGS sequence"/>
</dbReference>
<dbReference type="InterPro" id="IPR051172">
    <property type="entry name" value="Chlamydia_OmcB"/>
</dbReference>
<dbReference type="NCBIfam" id="TIGR01451">
    <property type="entry name" value="B_ant_repeat"/>
    <property type="match status" value="3"/>
</dbReference>
<gene>
    <name evidence="3" type="ORF">I5L03_05070</name>
</gene>
<dbReference type="InterPro" id="IPR001434">
    <property type="entry name" value="OmcB-like_DUF11"/>
</dbReference>
<feature type="domain" description="DUF11" evidence="2">
    <location>
        <begin position="187"/>
        <end position="297"/>
    </location>
</feature>
<feature type="domain" description="DUF11" evidence="2">
    <location>
        <begin position="419"/>
        <end position="527"/>
    </location>
</feature>